<dbReference type="AlphaFoldDB" id="A0A804Q2A7"/>
<reference evidence="2" key="1">
    <citation type="journal article" date="2009" name="Science">
        <title>The B73 maize genome: complexity, diversity, and dynamics.</title>
        <authorList>
            <person name="Schnable P.S."/>
            <person name="Ware D."/>
            <person name="Fulton R.S."/>
            <person name="Stein J.C."/>
            <person name="Wei F."/>
            <person name="Pasternak S."/>
            <person name="Liang C."/>
            <person name="Zhang J."/>
            <person name="Fulton L."/>
            <person name="Graves T.A."/>
            <person name="Minx P."/>
            <person name="Reily A.D."/>
            <person name="Courtney L."/>
            <person name="Kruchowski S.S."/>
            <person name="Tomlinson C."/>
            <person name="Strong C."/>
            <person name="Delehaunty K."/>
            <person name="Fronick C."/>
            <person name="Courtney B."/>
            <person name="Rock S.M."/>
            <person name="Belter E."/>
            <person name="Du F."/>
            <person name="Kim K."/>
            <person name="Abbott R.M."/>
            <person name="Cotton M."/>
            <person name="Levy A."/>
            <person name="Marchetto P."/>
            <person name="Ochoa K."/>
            <person name="Jackson S.M."/>
            <person name="Gillam B."/>
            <person name="Chen W."/>
            <person name="Yan L."/>
            <person name="Higginbotham J."/>
            <person name="Cardenas M."/>
            <person name="Waligorski J."/>
            <person name="Applebaum E."/>
            <person name="Phelps L."/>
            <person name="Falcone J."/>
            <person name="Kanchi K."/>
            <person name="Thane T."/>
            <person name="Scimone A."/>
            <person name="Thane N."/>
            <person name="Henke J."/>
            <person name="Wang T."/>
            <person name="Ruppert J."/>
            <person name="Shah N."/>
            <person name="Rotter K."/>
            <person name="Hodges J."/>
            <person name="Ingenthron E."/>
            <person name="Cordes M."/>
            <person name="Kohlberg S."/>
            <person name="Sgro J."/>
            <person name="Delgado B."/>
            <person name="Mead K."/>
            <person name="Chinwalla A."/>
            <person name="Leonard S."/>
            <person name="Crouse K."/>
            <person name="Collura K."/>
            <person name="Kudrna D."/>
            <person name="Currie J."/>
            <person name="He R."/>
            <person name="Angelova A."/>
            <person name="Rajasekar S."/>
            <person name="Mueller T."/>
            <person name="Lomeli R."/>
            <person name="Scara G."/>
            <person name="Ko A."/>
            <person name="Delaney K."/>
            <person name="Wissotski M."/>
            <person name="Lopez G."/>
            <person name="Campos D."/>
            <person name="Braidotti M."/>
            <person name="Ashley E."/>
            <person name="Golser W."/>
            <person name="Kim H."/>
            <person name="Lee S."/>
            <person name="Lin J."/>
            <person name="Dujmic Z."/>
            <person name="Kim W."/>
            <person name="Talag J."/>
            <person name="Zuccolo A."/>
            <person name="Fan C."/>
            <person name="Sebastian A."/>
            <person name="Kramer M."/>
            <person name="Spiegel L."/>
            <person name="Nascimento L."/>
            <person name="Zutavern T."/>
            <person name="Miller B."/>
            <person name="Ambroise C."/>
            <person name="Muller S."/>
            <person name="Spooner W."/>
            <person name="Narechania A."/>
            <person name="Ren L."/>
            <person name="Wei S."/>
            <person name="Kumari S."/>
            <person name="Faga B."/>
            <person name="Levy M.J."/>
            <person name="McMahan L."/>
            <person name="Van Buren P."/>
            <person name="Vaughn M.W."/>
            <person name="Ying K."/>
            <person name="Yeh C.-T."/>
            <person name="Emrich S.J."/>
            <person name="Jia Y."/>
            <person name="Kalyanaraman A."/>
            <person name="Hsia A.-P."/>
            <person name="Barbazuk W.B."/>
            <person name="Baucom R.S."/>
            <person name="Brutnell T.P."/>
            <person name="Carpita N.C."/>
            <person name="Chaparro C."/>
            <person name="Chia J.-M."/>
            <person name="Deragon J.-M."/>
            <person name="Estill J.C."/>
            <person name="Fu Y."/>
            <person name="Jeddeloh J.A."/>
            <person name="Han Y."/>
            <person name="Lee H."/>
            <person name="Li P."/>
            <person name="Lisch D.R."/>
            <person name="Liu S."/>
            <person name="Liu Z."/>
            <person name="Nagel D.H."/>
            <person name="McCann M.C."/>
            <person name="SanMiguel P."/>
            <person name="Myers A.M."/>
            <person name="Nettleton D."/>
            <person name="Nguyen J."/>
            <person name="Penning B.W."/>
            <person name="Ponnala L."/>
            <person name="Schneider K.L."/>
            <person name="Schwartz D.C."/>
            <person name="Sharma A."/>
            <person name="Soderlund C."/>
            <person name="Springer N.M."/>
            <person name="Sun Q."/>
            <person name="Wang H."/>
            <person name="Waterman M."/>
            <person name="Westerman R."/>
            <person name="Wolfgruber T.K."/>
            <person name="Yang L."/>
            <person name="Yu Y."/>
            <person name="Zhang L."/>
            <person name="Zhou S."/>
            <person name="Zhu Q."/>
            <person name="Bennetzen J.L."/>
            <person name="Dawe R.K."/>
            <person name="Jiang J."/>
            <person name="Jiang N."/>
            <person name="Presting G.G."/>
            <person name="Wessler S.R."/>
            <person name="Aluru S."/>
            <person name="Martienssen R.A."/>
            <person name="Clifton S.W."/>
            <person name="McCombie W.R."/>
            <person name="Wing R.A."/>
            <person name="Wilson R.K."/>
        </authorList>
    </citation>
    <scope>NUCLEOTIDE SEQUENCE [LARGE SCALE GENOMIC DNA]</scope>
    <source>
        <strain evidence="2">cv. B73</strain>
    </source>
</reference>
<dbReference type="InParanoid" id="A0A804Q2A7"/>
<dbReference type="EnsemblPlants" id="Zm00001eb292670_T001">
    <property type="protein sequence ID" value="Zm00001eb292670_P001"/>
    <property type="gene ID" value="Zm00001eb292670"/>
</dbReference>
<dbReference type="Gramene" id="Zm00001eb292670_T001">
    <property type="protein sequence ID" value="Zm00001eb292670_P001"/>
    <property type="gene ID" value="Zm00001eb292670"/>
</dbReference>
<evidence type="ECO:0000313" key="2">
    <source>
        <dbReference type="Proteomes" id="UP000007305"/>
    </source>
</evidence>
<dbReference type="Proteomes" id="UP000007305">
    <property type="component" value="Chromosome 6"/>
</dbReference>
<proteinExistence type="predicted"/>
<protein>
    <submittedName>
        <fullName evidence="1">Uncharacterized protein</fullName>
    </submittedName>
</protein>
<accession>A0A804Q2A7</accession>
<name>A0A804Q2A7_MAIZE</name>
<reference evidence="1" key="2">
    <citation type="submission" date="2019-07" db="EMBL/GenBank/DDBJ databases">
        <authorList>
            <person name="Seetharam A."/>
            <person name="Woodhouse M."/>
            <person name="Cannon E."/>
        </authorList>
    </citation>
    <scope>NUCLEOTIDE SEQUENCE [LARGE SCALE GENOMIC DNA]</scope>
    <source>
        <strain evidence="1">cv. B73</strain>
    </source>
</reference>
<sequence>MSILEGTDILLVSVISGPTFYFCHASSEGNLSKMFLSQQLFSCSTLLSVKNGADLLLDFLISRARVQVFYSSFLASRTEILNLVPQPYSACVSLQSAVQISSQYLPTAMQ</sequence>
<evidence type="ECO:0000313" key="1">
    <source>
        <dbReference type="EnsemblPlants" id="Zm00001eb292670_P001"/>
    </source>
</evidence>
<organism evidence="1 2">
    <name type="scientific">Zea mays</name>
    <name type="common">Maize</name>
    <dbReference type="NCBI Taxonomy" id="4577"/>
    <lineage>
        <taxon>Eukaryota</taxon>
        <taxon>Viridiplantae</taxon>
        <taxon>Streptophyta</taxon>
        <taxon>Embryophyta</taxon>
        <taxon>Tracheophyta</taxon>
        <taxon>Spermatophyta</taxon>
        <taxon>Magnoliopsida</taxon>
        <taxon>Liliopsida</taxon>
        <taxon>Poales</taxon>
        <taxon>Poaceae</taxon>
        <taxon>PACMAD clade</taxon>
        <taxon>Panicoideae</taxon>
        <taxon>Andropogonodae</taxon>
        <taxon>Andropogoneae</taxon>
        <taxon>Tripsacinae</taxon>
        <taxon>Zea</taxon>
    </lineage>
</organism>
<keyword evidence="2" id="KW-1185">Reference proteome</keyword>
<reference evidence="1" key="3">
    <citation type="submission" date="2021-05" db="UniProtKB">
        <authorList>
            <consortium name="EnsemblPlants"/>
        </authorList>
    </citation>
    <scope>IDENTIFICATION</scope>
    <source>
        <strain evidence="1">cv. B73</strain>
    </source>
</reference>